<dbReference type="PANTHER" id="PTHR30006">
    <property type="entry name" value="THIAMINE-BINDING PERIPLASMIC PROTEIN-RELATED"/>
    <property type="match status" value="1"/>
</dbReference>
<dbReference type="Gene3D" id="3.40.190.10">
    <property type="entry name" value="Periplasmic binding protein-like II"/>
    <property type="match status" value="2"/>
</dbReference>
<evidence type="ECO:0000313" key="7">
    <source>
        <dbReference type="Proteomes" id="UP000199245"/>
    </source>
</evidence>
<keyword evidence="4" id="KW-0732">Signal</keyword>
<dbReference type="InterPro" id="IPR006311">
    <property type="entry name" value="TAT_signal"/>
</dbReference>
<evidence type="ECO:0000256" key="4">
    <source>
        <dbReference type="ARBA" id="ARBA00022729"/>
    </source>
</evidence>
<protein>
    <submittedName>
        <fullName evidence="6">Putative spermidine/putrescine transport system substrate-binding protein/mannopine transport system substrate-binding protein</fullName>
    </submittedName>
</protein>
<comment type="similarity">
    <text evidence="2">Belongs to the bacterial solute-binding protein 1 family.</text>
</comment>
<proteinExistence type="inferred from homology"/>
<dbReference type="GO" id="GO:0030288">
    <property type="term" value="C:outer membrane-bounded periplasmic space"/>
    <property type="evidence" value="ECO:0007669"/>
    <property type="project" value="TreeGrafter"/>
</dbReference>
<accession>A0A1G6TYI8</accession>
<dbReference type="GO" id="GO:0015888">
    <property type="term" value="P:thiamine transport"/>
    <property type="evidence" value="ECO:0007669"/>
    <property type="project" value="TreeGrafter"/>
</dbReference>
<evidence type="ECO:0000256" key="3">
    <source>
        <dbReference type="ARBA" id="ARBA00022448"/>
    </source>
</evidence>
<dbReference type="Pfam" id="PF13416">
    <property type="entry name" value="SBP_bac_8"/>
    <property type="match status" value="1"/>
</dbReference>
<organism evidence="6 7">
    <name type="scientific">Bradyrhizobium brasilense</name>
    <dbReference type="NCBI Taxonomy" id="1419277"/>
    <lineage>
        <taxon>Bacteria</taxon>
        <taxon>Pseudomonadati</taxon>
        <taxon>Pseudomonadota</taxon>
        <taxon>Alphaproteobacteria</taxon>
        <taxon>Hyphomicrobiales</taxon>
        <taxon>Nitrobacteraceae</taxon>
        <taxon>Bradyrhizobium</taxon>
    </lineage>
</organism>
<dbReference type="Proteomes" id="UP000199245">
    <property type="component" value="Unassembled WGS sequence"/>
</dbReference>
<dbReference type="GO" id="GO:0030976">
    <property type="term" value="F:thiamine pyrophosphate binding"/>
    <property type="evidence" value="ECO:0007669"/>
    <property type="project" value="TreeGrafter"/>
</dbReference>
<evidence type="ECO:0000313" key="6">
    <source>
        <dbReference type="EMBL" id="SDD34148.1"/>
    </source>
</evidence>
<sequence>MFEDGKAKPRGISRRSLMQSAAAAMTMPAVARATVAYAAERLTGTGEVVVFGYGGSWSEAFRKSVLDPFTTATGIKVVDVTADHPEPQIKAMNMAGRVDWDIAGIDGQNFPDMDKAGMFAPIDYGLWDEESLKGVAEKDRRKNGVVWFLAGTVISYDERAFPKGGPKNWSDFWDIKRFPGPRGLEGVGALGKHCMVFALLADGVAPKDIWPLTDDKIDRAFKKLDEIRPHVSKWWVAGGEAPQLLINRELVMSSAPDGRMISAIRKGAPLRFVWDGANVVSLFLTVLKGGPNTANAQKFIAFVNRAQIAAAYTQATGYPGPNLDQLKYLPADLVPMLSINPDNSSKYVVEDFDWIVEKRADGKTNAEYIQERWLKWKAG</sequence>
<evidence type="ECO:0000256" key="2">
    <source>
        <dbReference type="ARBA" id="ARBA00008520"/>
    </source>
</evidence>
<dbReference type="AlphaFoldDB" id="A0A1G6TYI8"/>
<name>A0A1G6TYI8_9BRAD</name>
<dbReference type="GO" id="GO:0030975">
    <property type="term" value="F:thiamine binding"/>
    <property type="evidence" value="ECO:0007669"/>
    <property type="project" value="TreeGrafter"/>
</dbReference>
<comment type="subcellular location">
    <subcellularLocation>
        <location evidence="1">Periplasm</location>
    </subcellularLocation>
</comment>
<dbReference type="EMBL" id="FMZW01000010">
    <property type="protein sequence ID" value="SDD34148.1"/>
    <property type="molecule type" value="Genomic_DNA"/>
</dbReference>
<dbReference type="InterPro" id="IPR006059">
    <property type="entry name" value="SBP"/>
</dbReference>
<evidence type="ECO:0000256" key="5">
    <source>
        <dbReference type="ARBA" id="ARBA00022764"/>
    </source>
</evidence>
<dbReference type="SUPFAM" id="SSF53850">
    <property type="entry name" value="Periplasmic binding protein-like II"/>
    <property type="match status" value="1"/>
</dbReference>
<dbReference type="RefSeq" id="WP_176936885.1">
    <property type="nucleotide sequence ID" value="NZ_FMZW01000010.1"/>
</dbReference>
<dbReference type="PANTHER" id="PTHR30006:SF3">
    <property type="entry name" value="THIAMINE-BINDING PERIPLASMIC PROTEIN"/>
    <property type="match status" value="1"/>
</dbReference>
<dbReference type="CDD" id="cd13589">
    <property type="entry name" value="PBP2_polyamine_RpCGA009"/>
    <property type="match status" value="1"/>
</dbReference>
<reference evidence="6 7" key="1">
    <citation type="submission" date="2016-10" db="EMBL/GenBank/DDBJ databases">
        <authorList>
            <person name="de Groot N.N."/>
        </authorList>
    </citation>
    <scope>NUCLEOTIDE SEQUENCE [LARGE SCALE GENOMIC DNA]</scope>
    <source>
        <strain evidence="6 7">R5</strain>
    </source>
</reference>
<evidence type="ECO:0000256" key="1">
    <source>
        <dbReference type="ARBA" id="ARBA00004418"/>
    </source>
</evidence>
<gene>
    <name evidence="6" type="ORF">SAMN05216337_101058</name>
</gene>
<dbReference type="PROSITE" id="PS51318">
    <property type="entry name" value="TAT"/>
    <property type="match status" value="1"/>
</dbReference>
<keyword evidence="3" id="KW-0813">Transport</keyword>
<keyword evidence="5" id="KW-0574">Periplasm</keyword>